<dbReference type="AlphaFoldDB" id="A0AAU2GRZ6"/>
<evidence type="ECO:0008006" key="3">
    <source>
        <dbReference type="Google" id="ProtNLM"/>
    </source>
</evidence>
<feature type="chain" id="PRO_5043636971" description="FlgD Ig-like domain-containing protein" evidence="1">
    <location>
        <begin position="32"/>
        <end position="763"/>
    </location>
</feature>
<proteinExistence type="predicted"/>
<sequence>MFVPRKCPRYGRRGAALALGVLALTSSVVLAAPVTAQAADSAGVLIPTPDAYADLASTLLSTSNNGVLHQEEGSASYLWTTTYNRQTVPVTALDGVPREAIFTQHDEYDRAAYATTVDDTTTITLVNVEKNTKTDLTLPQGYTHPRVSGGFVLATRATGDGGYDLRVLRPSGASAPYDIAVRLPAGATAEAEPVLFGGESTSLVIRYRIGSTYGYGILNGISGAVSALPVTGEASSFRITRDVVTWFTRQGGQGVRVLSRERPGGTPKVVELALKSADSEVTAYVVGRNVLWTEGRKGALNLTPIDGAETSRVLLTEFEQGLERSDSMLTALGRTADGTRAIHLFTVDGSGLVFDLPLRVLKPVKKADGSVRALGLDRGTVRFADALPDSVRLYGKDIGTALDPVAATDLPVFDTAAPGRFADGGDEGLARLVTDPDTGKDVLVTGDDPAKSGDRLPLPAAGGRIVDVSPEFLLYRAPGADGKNYVVDTARDKIVQEQPAQAASLDHSTLWTAQPNSSGTLIATDLRTGEQRGAIALQAGCVPDELQSNGRLIYWSCTGQDRAGVYDAAADVAYPAPAHDVLLGDGFLAQRVPGGDTVRLTGLNDDGTTADLGAVSGVKDAETADSRGVTWTVDRHAGKIAFVDRDDTVHVTAVQRAVSALTVADSSVPAAFRPGDGAVWQARWWLSKPAASWKLTLRSRDTGAVVRTWTGAATRGTVPVSWNGAVADATAVAGGYTWSLTATPADGQGPALRVSGALDIAGS</sequence>
<feature type="signal peptide" evidence="1">
    <location>
        <begin position="1"/>
        <end position="31"/>
    </location>
</feature>
<protein>
    <recommendedName>
        <fullName evidence="3">FlgD Ig-like domain-containing protein</fullName>
    </recommendedName>
</protein>
<dbReference type="EMBL" id="CP108253">
    <property type="protein sequence ID" value="WTU38540.1"/>
    <property type="molecule type" value="Genomic_DNA"/>
</dbReference>
<organism evidence="2">
    <name type="scientific">Streptomyces sp. NBC_00060</name>
    <dbReference type="NCBI Taxonomy" id="2975636"/>
    <lineage>
        <taxon>Bacteria</taxon>
        <taxon>Bacillati</taxon>
        <taxon>Actinomycetota</taxon>
        <taxon>Actinomycetes</taxon>
        <taxon>Kitasatosporales</taxon>
        <taxon>Streptomycetaceae</taxon>
        <taxon>Streptomyces</taxon>
    </lineage>
</organism>
<name>A0AAU2GRZ6_9ACTN</name>
<accession>A0AAU2GRZ6</accession>
<evidence type="ECO:0000313" key="2">
    <source>
        <dbReference type="EMBL" id="WTU38540.1"/>
    </source>
</evidence>
<reference evidence="2" key="1">
    <citation type="submission" date="2022-10" db="EMBL/GenBank/DDBJ databases">
        <title>The complete genomes of actinobacterial strains from the NBC collection.</title>
        <authorList>
            <person name="Joergensen T.S."/>
            <person name="Alvarez Arevalo M."/>
            <person name="Sterndorff E.B."/>
            <person name="Faurdal D."/>
            <person name="Vuksanovic O."/>
            <person name="Mourched A.-S."/>
            <person name="Charusanti P."/>
            <person name="Shaw S."/>
            <person name="Blin K."/>
            <person name="Weber T."/>
        </authorList>
    </citation>
    <scope>NUCLEOTIDE SEQUENCE</scope>
    <source>
        <strain evidence="2">NBC_00060</strain>
    </source>
</reference>
<evidence type="ECO:0000256" key="1">
    <source>
        <dbReference type="SAM" id="SignalP"/>
    </source>
</evidence>
<gene>
    <name evidence="2" type="ORF">OHV25_02655</name>
</gene>
<keyword evidence="1" id="KW-0732">Signal</keyword>